<evidence type="ECO:0000313" key="1">
    <source>
        <dbReference type="EMBL" id="EFB22398.1"/>
    </source>
</evidence>
<accession>D2GUF9</accession>
<proteinExistence type="predicted"/>
<reference evidence="1" key="1">
    <citation type="journal article" date="2010" name="Nature">
        <title>The sequence and de novo assembly of the giant panda genome.</title>
        <authorList>
            <person name="Li R."/>
            <person name="Fan W."/>
            <person name="Tian G."/>
            <person name="Zhu H."/>
            <person name="He L."/>
            <person name="Cai J."/>
            <person name="Huang Q."/>
            <person name="Cai Q."/>
            <person name="Li B."/>
            <person name="Bai Y."/>
            <person name="Zhang Z."/>
            <person name="Zhang Y."/>
            <person name="Wang W."/>
            <person name="Li J."/>
            <person name="Wei F."/>
            <person name="Li H."/>
            <person name="Jian M."/>
            <person name="Li J."/>
            <person name="Zhang Z."/>
            <person name="Nielsen R."/>
            <person name="Li D."/>
            <person name="Gu W."/>
            <person name="Yang Z."/>
            <person name="Xuan Z."/>
            <person name="Ryder O.A."/>
            <person name="Leung F.C."/>
            <person name="Zhou Y."/>
            <person name="Cao J."/>
            <person name="Sun X."/>
            <person name="Fu Y."/>
            <person name="Fang X."/>
            <person name="Guo X."/>
            <person name="Wang B."/>
            <person name="Hou R."/>
            <person name="Shen F."/>
            <person name="Mu B."/>
            <person name="Ni P."/>
            <person name="Lin R."/>
            <person name="Qian W."/>
            <person name="Wang G."/>
            <person name="Yu C."/>
            <person name="Nie W."/>
            <person name="Wang J."/>
            <person name="Wu Z."/>
            <person name="Liang H."/>
            <person name="Min J."/>
            <person name="Wu Q."/>
            <person name="Cheng S."/>
            <person name="Ruan J."/>
            <person name="Wang M."/>
            <person name="Shi Z."/>
            <person name="Wen M."/>
            <person name="Liu B."/>
            <person name="Ren X."/>
            <person name="Zheng H."/>
            <person name="Dong D."/>
            <person name="Cook K."/>
            <person name="Shan G."/>
            <person name="Zhang H."/>
            <person name="Kosiol C."/>
            <person name="Xie X."/>
            <person name="Lu Z."/>
            <person name="Zheng H."/>
            <person name="Li Y."/>
            <person name="Steiner C.C."/>
            <person name="Lam T.T."/>
            <person name="Lin S."/>
            <person name="Zhang Q."/>
            <person name="Li G."/>
            <person name="Tian J."/>
            <person name="Gong T."/>
            <person name="Liu H."/>
            <person name="Zhang D."/>
            <person name="Fang L."/>
            <person name="Ye C."/>
            <person name="Zhang J."/>
            <person name="Hu W."/>
            <person name="Xu A."/>
            <person name="Ren Y."/>
            <person name="Zhang G."/>
            <person name="Bruford M.W."/>
            <person name="Li Q."/>
            <person name="Ma L."/>
            <person name="Guo Y."/>
            <person name="An N."/>
            <person name="Hu Y."/>
            <person name="Zheng Y."/>
            <person name="Shi Y."/>
            <person name="Li Z."/>
            <person name="Liu Q."/>
            <person name="Chen Y."/>
            <person name="Zhao J."/>
            <person name="Qu N."/>
            <person name="Zhao S."/>
            <person name="Tian F."/>
            <person name="Wang X."/>
            <person name="Wang H."/>
            <person name="Xu L."/>
            <person name="Liu X."/>
            <person name="Vinar T."/>
            <person name="Wang Y."/>
            <person name="Lam T.W."/>
            <person name="Yiu S.M."/>
            <person name="Liu S."/>
            <person name="Zhang H."/>
            <person name="Li D."/>
            <person name="Huang Y."/>
            <person name="Wang X."/>
            <person name="Yang G."/>
            <person name="Jiang Z."/>
            <person name="Wang J."/>
            <person name="Qin N."/>
            <person name="Li L."/>
            <person name="Li J."/>
            <person name="Bolund L."/>
            <person name="Kristiansen K."/>
            <person name="Wong G.K."/>
            <person name="Olson M."/>
            <person name="Zhang X."/>
            <person name="Li S."/>
            <person name="Yang H."/>
            <person name="Wang J."/>
            <person name="Wang J."/>
        </authorList>
    </citation>
    <scope>NUCLEOTIDE SEQUENCE [LARGE SCALE GENOMIC DNA]</scope>
</reference>
<dbReference type="AlphaFoldDB" id="D2GUF9"/>
<name>D2GUF9_AILME</name>
<gene>
    <name evidence="1" type="ORF">PANDA_000274</name>
</gene>
<sequence>MFVAHTVDHGGVFHEAHSYRGDIKTLTMQMIWVGTQLLAPEVHEFMREKISAWAVQTNDMGVDNIEDFLSLTHLQTRHDLISKKCHRKKTGVILRAYISSWFLGKCRSGCVGRKCTSLQQIGPVRASPDRAWSEEATEFLAEKWHTLTGYSVKILLVIKWSIQLTVASHTQQLANRNYFPLEMTEGALPSCSSSPPQSKRLPVDEQSGTVSALPVSLGVSWPLFIIGESFHEFENNVTTIPANVTVLIAYIGLKGPD</sequence>
<protein>
    <submittedName>
        <fullName evidence="1">Uncharacterized protein</fullName>
    </submittedName>
</protein>
<dbReference type="InParanoid" id="D2GUF9"/>
<organism evidence="1">
    <name type="scientific">Ailuropoda melanoleuca</name>
    <name type="common">Giant panda</name>
    <dbReference type="NCBI Taxonomy" id="9646"/>
    <lineage>
        <taxon>Eukaryota</taxon>
        <taxon>Metazoa</taxon>
        <taxon>Chordata</taxon>
        <taxon>Craniata</taxon>
        <taxon>Vertebrata</taxon>
        <taxon>Euteleostomi</taxon>
        <taxon>Mammalia</taxon>
        <taxon>Eutheria</taxon>
        <taxon>Laurasiatheria</taxon>
        <taxon>Carnivora</taxon>
        <taxon>Caniformia</taxon>
        <taxon>Ursidae</taxon>
        <taxon>Ailuropoda</taxon>
    </lineage>
</organism>
<dbReference type="EMBL" id="GL192342">
    <property type="protein sequence ID" value="EFB22398.1"/>
    <property type="molecule type" value="Genomic_DNA"/>
</dbReference>